<dbReference type="InterPro" id="IPR013325">
    <property type="entry name" value="RNA_pol_sigma_r2"/>
</dbReference>
<dbReference type="SUPFAM" id="SSF88946">
    <property type="entry name" value="Sigma2 domain of RNA polymerase sigma factors"/>
    <property type="match status" value="1"/>
</dbReference>
<sequence length="187" mass="21493">MGEDRQVVAAALSRRPGAFEALVRRHERLVWHLVYRMVQHPEETRELCQEVYLRVHQQLHQFRFESALSTWIGRIAFGVASRHLRRRRIPLVDLGHDEAGSALEGIADEYDLQARHERDDMAAHLEHAVAALPPLQRTVVTLYHLDELGIGEIARITGMPAGTIKSHLFRARLRLRQELRESAGDHL</sequence>
<dbReference type="NCBIfam" id="TIGR02937">
    <property type="entry name" value="sigma70-ECF"/>
    <property type="match status" value="1"/>
</dbReference>
<dbReference type="GO" id="GO:0006352">
    <property type="term" value="P:DNA-templated transcription initiation"/>
    <property type="evidence" value="ECO:0007669"/>
    <property type="project" value="InterPro"/>
</dbReference>
<evidence type="ECO:0000259" key="5">
    <source>
        <dbReference type="Pfam" id="PF04542"/>
    </source>
</evidence>
<feature type="domain" description="RNA polymerase sigma-70 region 2" evidence="5">
    <location>
        <begin position="22"/>
        <end position="88"/>
    </location>
</feature>
<organism evidence="7 8">
    <name type="scientific">Luteimonas salinisoli</name>
    <dbReference type="NCBI Taxonomy" id="2752307"/>
    <lineage>
        <taxon>Bacteria</taxon>
        <taxon>Pseudomonadati</taxon>
        <taxon>Pseudomonadota</taxon>
        <taxon>Gammaproteobacteria</taxon>
        <taxon>Lysobacterales</taxon>
        <taxon>Lysobacteraceae</taxon>
        <taxon>Luteimonas</taxon>
    </lineage>
</organism>
<keyword evidence="2" id="KW-0805">Transcription regulation</keyword>
<dbReference type="InterPro" id="IPR007627">
    <property type="entry name" value="RNA_pol_sigma70_r2"/>
</dbReference>
<comment type="caution">
    <text evidence="7">The sequence shown here is derived from an EMBL/GenBank/DDBJ whole genome shotgun (WGS) entry which is preliminary data.</text>
</comment>
<comment type="similarity">
    <text evidence="1">Belongs to the sigma-70 factor family. ECF subfamily.</text>
</comment>
<dbReference type="Pfam" id="PF08281">
    <property type="entry name" value="Sigma70_r4_2"/>
    <property type="match status" value="1"/>
</dbReference>
<dbReference type="Gene3D" id="1.10.10.10">
    <property type="entry name" value="Winged helix-like DNA-binding domain superfamily/Winged helix DNA-binding domain"/>
    <property type="match status" value="1"/>
</dbReference>
<protein>
    <submittedName>
        <fullName evidence="7">Sigma-70 family RNA polymerase sigma factor</fullName>
    </submittedName>
</protein>
<proteinExistence type="inferred from homology"/>
<dbReference type="Gene3D" id="1.10.1740.10">
    <property type="match status" value="1"/>
</dbReference>
<reference evidence="7 8" key="1">
    <citation type="submission" date="2020-07" db="EMBL/GenBank/DDBJ databases">
        <title>Luteimonas sp. SJ-92.</title>
        <authorList>
            <person name="Huang X.-X."/>
            <person name="Xu L."/>
            <person name="Sun J.-Q."/>
        </authorList>
    </citation>
    <scope>NUCLEOTIDE SEQUENCE [LARGE SCALE GENOMIC DNA]</scope>
    <source>
        <strain evidence="7 8">SJ-92</strain>
    </source>
</reference>
<dbReference type="GO" id="GO:0016987">
    <property type="term" value="F:sigma factor activity"/>
    <property type="evidence" value="ECO:0007669"/>
    <property type="project" value="UniProtKB-KW"/>
</dbReference>
<gene>
    <name evidence="7" type="ORF">H0E84_16670</name>
</gene>
<dbReference type="InterPro" id="IPR036388">
    <property type="entry name" value="WH-like_DNA-bd_sf"/>
</dbReference>
<feature type="domain" description="RNA polymerase sigma factor 70 region 4 type 2" evidence="6">
    <location>
        <begin position="125"/>
        <end position="175"/>
    </location>
</feature>
<evidence type="ECO:0000256" key="1">
    <source>
        <dbReference type="ARBA" id="ARBA00010641"/>
    </source>
</evidence>
<dbReference type="PANTHER" id="PTHR43133:SF51">
    <property type="entry name" value="RNA POLYMERASE SIGMA FACTOR"/>
    <property type="match status" value="1"/>
</dbReference>
<dbReference type="InterPro" id="IPR014284">
    <property type="entry name" value="RNA_pol_sigma-70_dom"/>
</dbReference>
<dbReference type="SUPFAM" id="SSF88659">
    <property type="entry name" value="Sigma3 and sigma4 domains of RNA polymerase sigma factors"/>
    <property type="match status" value="1"/>
</dbReference>
<dbReference type="EMBL" id="JACCKA010000087">
    <property type="protein sequence ID" value="NZA28013.1"/>
    <property type="molecule type" value="Genomic_DNA"/>
</dbReference>
<keyword evidence="3" id="KW-0731">Sigma factor</keyword>
<dbReference type="InterPro" id="IPR013324">
    <property type="entry name" value="RNA_pol_sigma_r3/r4-like"/>
</dbReference>
<evidence type="ECO:0000313" key="8">
    <source>
        <dbReference type="Proteomes" id="UP000578091"/>
    </source>
</evidence>
<evidence type="ECO:0000256" key="4">
    <source>
        <dbReference type="ARBA" id="ARBA00023163"/>
    </source>
</evidence>
<dbReference type="RefSeq" id="WP_180679767.1">
    <property type="nucleotide sequence ID" value="NZ_JACCKA010000087.1"/>
</dbReference>
<keyword evidence="8" id="KW-1185">Reference proteome</keyword>
<evidence type="ECO:0000259" key="6">
    <source>
        <dbReference type="Pfam" id="PF08281"/>
    </source>
</evidence>
<dbReference type="Proteomes" id="UP000578091">
    <property type="component" value="Unassembled WGS sequence"/>
</dbReference>
<evidence type="ECO:0000313" key="7">
    <source>
        <dbReference type="EMBL" id="NZA28013.1"/>
    </source>
</evidence>
<dbReference type="Pfam" id="PF04542">
    <property type="entry name" value="Sigma70_r2"/>
    <property type="match status" value="1"/>
</dbReference>
<evidence type="ECO:0000256" key="3">
    <source>
        <dbReference type="ARBA" id="ARBA00023082"/>
    </source>
</evidence>
<dbReference type="GO" id="GO:0003677">
    <property type="term" value="F:DNA binding"/>
    <property type="evidence" value="ECO:0007669"/>
    <property type="project" value="InterPro"/>
</dbReference>
<name>A0A853JF81_9GAMM</name>
<dbReference type="CDD" id="cd06171">
    <property type="entry name" value="Sigma70_r4"/>
    <property type="match status" value="1"/>
</dbReference>
<dbReference type="InterPro" id="IPR013249">
    <property type="entry name" value="RNA_pol_sigma70_r4_t2"/>
</dbReference>
<evidence type="ECO:0000256" key="2">
    <source>
        <dbReference type="ARBA" id="ARBA00023015"/>
    </source>
</evidence>
<accession>A0A853JF81</accession>
<dbReference type="PANTHER" id="PTHR43133">
    <property type="entry name" value="RNA POLYMERASE ECF-TYPE SIGMA FACTO"/>
    <property type="match status" value="1"/>
</dbReference>
<dbReference type="AlphaFoldDB" id="A0A853JF81"/>
<keyword evidence="4" id="KW-0804">Transcription</keyword>
<dbReference type="InterPro" id="IPR039425">
    <property type="entry name" value="RNA_pol_sigma-70-like"/>
</dbReference>